<organism evidence="3 4">
    <name type="scientific">Candidatus Segetimicrobium genomatis</name>
    <dbReference type="NCBI Taxonomy" id="2569760"/>
    <lineage>
        <taxon>Bacteria</taxon>
        <taxon>Bacillati</taxon>
        <taxon>Candidatus Sysuimicrobiota</taxon>
        <taxon>Candidatus Sysuimicrobiia</taxon>
        <taxon>Candidatus Sysuimicrobiales</taxon>
        <taxon>Candidatus Segetimicrobiaceae</taxon>
        <taxon>Candidatus Segetimicrobium</taxon>
    </lineage>
</organism>
<evidence type="ECO:0000313" key="4">
    <source>
        <dbReference type="Proteomes" id="UP000318509"/>
    </source>
</evidence>
<dbReference type="AlphaFoldDB" id="A0A537K6Q0"/>
<evidence type="ECO:0000256" key="1">
    <source>
        <dbReference type="SAM" id="Phobius"/>
    </source>
</evidence>
<comment type="caution">
    <text evidence="3">The sequence shown here is derived from an EMBL/GenBank/DDBJ whole genome shotgun (WGS) entry which is preliminary data.</text>
</comment>
<feature type="domain" description="B box-type" evidence="2">
    <location>
        <begin position="10"/>
        <end position="38"/>
    </location>
</feature>
<dbReference type="PROSITE" id="PS50119">
    <property type="entry name" value="ZF_BBOX"/>
    <property type="match status" value="1"/>
</dbReference>
<dbReference type="EMBL" id="VBAK01000093">
    <property type="protein sequence ID" value="TMI91453.1"/>
    <property type="molecule type" value="Genomic_DNA"/>
</dbReference>
<feature type="transmembrane region" description="Helical" evidence="1">
    <location>
        <begin position="66"/>
        <end position="89"/>
    </location>
</feature>
<keyword evidence="1" id="KW-0472">Membrane</keyword>
<name>A0A537K6Q0_9BACT</name>
<evidence type="ECO:0000313" key="3">
    <source>
        <dbReference type="EMBL" id="TMI91453.1"/>
    </source>
</evidence>
<gene>
    <name evidence="3" type="ORF">E6H00_04045</name>
</gene>
<reference evidence="3 4" key="1">
    <citation type="journal article" date="2019" name="Nat. Microbiol.">
        <title>Mediterranean grassland soil C-N compound turnover is dependent on rainfall and depth, and is mediated by genomically divergent microorganisms.</title>
        <authorList>
            <person name="Diamond S."/>
            <person name="Andeer P.F."/>
            <person name="Li Z."/>
            <person name="Crits-Christoph A."/>
            <person name="Burstein D."/>
            <person name="Anantharaman K."/>
            <person name="Lane K.R."/>
            <person name="Thomas B.C."/>
            <person name="Pan C."/>
            <person name="Northen T.R."/>
            <person name="Banfield J.F."/>
        </authorList>
    </citation>
    <scope>NUCLEOTIDE SEQUENCE [LARGE SCALE GENOMIC DNA]</scope>
    <source>
        <strain evidence="3">NP_3</strain>
    </source>
</reference>
<dbReference type="Pfam" id="PF00643">
    <property type="entry name" value="zf-B_box"/>
    <property type="match status" value="1"/>
</dbReference>
<keyword evidence="1" id="KW-1133">Transmembrane helix</keyword>
<dbReference type="InterPro" id="IPR000315">
    <property type="entry name" value="Znf_B-box"/>
</dbReference>
<proteinExistence type="predicted"/>
<dbReference type="GO" id="GO:0008270">
    <property type="term" value="F:zinc ion binding"/>
    <property type="evidence" value="ECO:0007669"/>
    <property type="project" value="InterPro"/>
</dbReference>
<dbReference type="Proteomes" id="UP000318509">
    <property type="component" value="Unassembled WGS sequence"/>
</dbReference>
<protein>
    <recommendedName>
        <fullName evidence="2">B box-type domain-containing protein</fullName>
    </recommendedName>
</protein>
<keyword evidence="1" id="KW-0812">Transmembrane</keyword>
<accession>A0A537K6Q0</accession>
<sequence>MTKAAARRGGGQVKCAAHPDRSALGYCSRCGKALCKDCLVRLSAGNFCEACANDPQGRMSRPKRRFPWWTIALIVMGVAAAASILRSVIH</sequence>
<evidence type="ECO:0000259" key="2">
    <source>
        <dbReference type="PROSITE" id="PS50119"/>
    </source>
</evidence>